<organism evidence="3 4">
    <name type="scientific">Nesidiocoris tenuis</name>
    <dbReference type="NCBI Taxonomy" id="355587"/>
    <lineage>
        <taxon>Eukaryota</taxon>
        <taxon>Metazoa</taxon>
        <taxon>Ecdysozoa</taxon>
        <taxon>Arthropoda</taxon>
        <taxon>Hexapoda</taxon>
        <taxon>Insecta</taxon>
        <taxon>Pterygota</taxon>
        <taxon>Neoptera</taxon>
        <taxon>Paraneoptera</taxon>
        <taxon>Hemiptera</taxon>
        <taxon>Heteroptera</taxon>
        <taxon>Panheteroptera</taxon>
        <taxon>Cimicomorpha</taxon>
        <taxon>Miridae</taxon>
        <taxon>Dicyphina</taxon>
        <taxon>Nesidiocoris</taxon>
    </lineage>
</organism>
<feature type="transmembrane region" description="Helical" evidence="2">
    <location>
        <begin position="81"/>
        <end position="99"/>
    </location>
</feature>
<evidence type="ECO:0000313" key="3">
    <source>
        <dbReference type="EMBL" id="BES89011.1"/>
    </source>
</evidence>
<gene>
    <name evidence="3" type="ORF">NTJ_01819</name>
</gene>
<keyword evidence="2" id="KW-0812">Transmembrane</keyword>
<accession>A0ABN7ADR8</accession>
<proteinExistence type="predicted"/>
<feature type="transmembrane region" description="Helical" evidence="2">
    <location>
        <begin position="51"/>
        <end position="69"/>
    </location>
</feature>
<keyword evidence="4" id="KW-1185">Reference proteome</keyword>
<dbReference type="EMBL" id="AP028909">
    <property type="protein sequence ID" value="BES89011.1"/>
    <property type="molecule type" value="Genomic_DNA"/>
</dbReference>
<feature type="region of interest" description="Disordered" evidence="1">
    <location>
        <begin position="198"/>
        <end position="221"/>
    </location>
</feature>
<evidence type="ECO:0000256" key="2">
    <source>
        <dbReference type="SAM" id="Phobius"/>
    </source>
</evidence>
<evidence type="ECO:0000256" key="1">
    <source>
        <dbReference type="SAM" id="MobiDB-lite"/>
    </source>
</evidence>
<name>A0ABN7ADR8_9HEMI</name>
<feature type="transmembrane region" description="Helical" evidence="2">
    <location>
        <begin position="129"/>
        <end position="152"/>
    </location>
</feature>
<keyword evidence="2" id="KW-0472">Membrane</keyword>
<dbReference type="Proteomes" id="UP001307889">
    <property type="component" value="Chromosome 1"/>
</dbReference>
<evidence type="ECO:0008006" key="5">
    <source>
        <dbReference type="Google" id="ProtNLM"/>
    </source>
</evidence>
<protein>
    <recommendedName>
        <fullName evidence="5">MARVEL domain-containing protein</fullName>
    </recommendedName>
</protein>
<feature type="transmembrane region" description="Helical" evidence="2">
    <location>
        <begin position="164"/>
        <end position="182"/>
    </location>
</feature>
<keyword evidence="2" id="KW-1133">Transmembrane helix</keyword>
<reference evidence="3 4" key="1">
    <citation type="submission" date="2023-09" db="EMBL/GenBank/DDBJ databases">
        <title>Nesidiocoris tenuis whole genome shotgun sequence.</title>
        <authorList>
            <person name="Shibata T."/>
            <person name="Shimoda M."/>
            <person name="Kobayashi T."/>
            <person name="Uehara T."/>
        </authorList>
    </citation>
    <scope>NUCLEOTIDE SEQUENCE [LARGE SCALE GENOMIC DNA]</scope>
    <source>
        <strain evidence="3 4">Japan</strain>
    </source>
</reference>
<evidence type="ECO:0000313" key="4">
    <source>
        <dbReference type="Proteomes" id="UP001307889"/>
    </source>
</evidence>
<sequence>MSVYRKESVISEVGRTADELPSIIARLTTSTVVWTHPETLYPFSRVLRLRVLQIVCGISILVMGAVGAIEERGDPTNLALGVPAGVLTVLAAGISIHLSRGFGGYRVSKWSDGSVLRAIGPTPQTAAPLFLVWTAAITFHVALFVQSTITLYVAAVEGGADTKFQLAIVELALSGLTLGAVLEVTRINIQYDQDSPTPMFAGQTQQRSSSSEKTQTVQLGTSCAEVD</sequence>